<accession>A0A936ZZD0</accession>
<dbReference type="Proteomes" id="UP000613011">
    <property type="component" value="Unassembled WGS sequence"/>
</dbReference>
<dbReference type="CDD" id="cd02947">
    <property type="entry name" value="TRX_family"/>
    <property type="match status" value="1"/>
</dbReference>
<gene>
    <name evidence="2" type="ORF">JI739_23085</name>
</gene>
<evidence type="ECO:0000313" key="2">
    <source>
        <dbReference type="EMBL" id="MBL0423239.1"/>
    </source>
</evidence>
<dbReference type="AlphaFoldDB" id="A0A936ZZD0"/>
<keyword evidence="3" id="KW-1185">Reference proteome</keyword>
<dbReference type="EMBL" id="JAEQNA010000013">
    <property type="protein sequence ID" value="MBL0423239.1"/>
    <property type="molecule type" value="Genomic_DNA"/>
</dbReference>
<dbReference type="InterPro" id="IPR036249">
    <property type="entry name" value="Thioredoxin-like_sf"/>
</dbReference>
<evidence type="ECO:0000259" key="1">
    <source>
        <dbReference type="PROSITE" id="PS51352"/>
    </source>
</evidence>
<comment type="caution">
    <text evidence="2">The sequence shown here is derived from an EMBL/GenBank/DDBJ whole genome shotgun (WGS) entry which is preliminary data.</text>
</comment>
<protein>
    <submittedName>
        <fullName evidence="2">Thioredoxin family protein</fullName>
    </submittedName>
</protein>
<dbReference type="SUPFAM" id="SSF52833">
    <property type="entry name" value="Thioredoxin-like"/>
    <property type="match status" value="1"/>
</dbReference>
<evidence type="ECO:0000313" key="3">
    <source>
        <dbReference type="Proteomes" id="UP000613011"/>
    </source>
</evidence>
<name>A0A936ZZD0_9BURK</name>
<feature type="domain" description="Thioredoxin" evidence="1">
    <location>
        <begin position="1"/>
        <end position="100"/>
    </location>
</feature>
<dbReference type="PROSITE" id="PS51352">
    <property type="entry name" value="THIOREDOXIN_2"/>
    <property type="match status" value="1"/>
</dbReference>
<reference evidence="2" key="1">
    <citation type="submission" date="2021-01" db="EMBL/GenBank/DDBJ databases">
        <title>Ramlibacter sp. strain AW1 16S ribosomal RNA gene Genome sequencing and assembly.</title>
        <authorList>
            <person name="Kang M."/>
        </authorList>
    </citation>
    <scope>NUCLEOTIDE SEQUENCE</scope>
    <source>
        <strain evidence="2">AW1</strain>
    </source>
</reference>
<dbReference type="InterPro" id="IPR013766">
    <property type="entry name" value="Thioredoxin_domain"/>
</dbReference>
<proteinExistence type="predicted"/>
<dbReference type="Pfam" id="PF00085">
    <property type="entry name" value="Thioredoxin"/>
    <property type="match status" value="1"/>
</dbReference>
<dbReference type="Gene3D" id="3.40.30.10">
    <property type="entry name" value="Glutaredoxin"/>
    <property type="match status" value="1"/>
</dbReference>
<organism evidence="2 3">
    <name type="scientific">Ramlibacter aurantiacus</name>
    <dbReference type="NCBI Taxonomy" id="2801330"/>
    <lineage>
        <taxon>Bacteria</taxon>
        <taxon>Pseudomonadati</taxon>
        <taxon>Pseudomonadota</taxon>
        <taxon>Betaproteobacteria</taxon>
        <taxon>Burkholderiales</taxon>
        <taxon>Comamonadaceae</taxon>
        <taxon>Ramlibacter</taxon>
    </lineage>
</organism>
<sequence>MNTPRAPSRPAGSHWQVVCLCADWCGTCREWRPALEKLARERPSVRFMWVDIEDQADALGDLDIETFPTLLIAQGATPRFLGPVLPHAAHVERLLDALAHDERSGSAGPEARELMERLGPGQLEPI</sequence>